<keyword evidence="1" id="KW-0418">Kinase</keyword>
<name>A0A1Y6ADY2_9BACI</name>
<proteinExistence type="predicted"/>
<dbReference type="Proteomes" id="UP000194439">
    <property type="component" value="Unassembled WGS sequence"/>
</dbReference>
<dbReference type="SUPFAM" id="SSF81301">
    <property type="entry name" value="Nucleotidyltransferase"/>
    <property type="match status" value="1"/>
</dbReference>
<reference evidence="2" key="1">
    <citation type="submission" date="2017-04" db="EMBL/GenBank/DDBJ databases">
        <authorList>
            <person name="Criscuolo A."/>
        </authorList>
    </citation>
    <scope>NUCLEOTIDE SEQUENCE [LARGE SCALE GENOMIC DNA]</scope>
</reference>
<dbReference type="InterPro" id="IPR007344">
    <property type="entry name" value="GrpB/CoaE"/>
</dbReference>
<dbReference type="Gene3D" id="3.30.460.10">
    <property type="entry name" value="Beta Polymerase, domain 2"/>
    <property type="match status" value="1"/>
</dbReference>
<sequence>MVFEERDTLKQRITIEEYNIKWENEFNKLQIIINNAMEELALSVEHVGSTAVKGLVSKPILDIDIVIEGYEIISEVVTKLEAIGYYHQAEWSFKGREAFGRKDAFVPWSEENTVWMEHHLYVCDKNSEELRRHIVFRDYLREHEDVAVEYGGLKEALARESKHRSSYSEGKTAFITNILGKMN</sequence>
<gene>
    <name evidence="1" type="ORF">BACERE00185_04361</name>
</gene>
<dbReference type="InterPro" id="IPR043519">
    <property type="entry name" value="NT_sf"/>
</dbReference>
<dbReference type="AlphaFoldDB" id="A0A1Y6ADY2"/>
<dbReference type="PANTHER" id="PTHR34822:SF1">
    <property type="entry name" value="GRPB FAMILY PROTEIN"/>
    <property type="match status" value="1"/>
</dbReference>
<dbReference type="GO" id="GO:0016301">
    <property type="term" value="F:kinase activity"/>
    <property type="evidence" value="ECO:0007669"/>
    <property type="project" value="UniProtKB-KW"/>
</dbReference>
<keyword evidence="1" id="KW-0808">Transferase</keyword>
<protein>
    <submittedName>
        <fullName evidence="1">Dephospho-CoA kinase/protein folding accessory domain-containing protein</fullName>
    </submittedName>
</protein>
<organism evidence="1 2">
    <name type="scientific">Bacillus mobilis</name>
    <dbReference type="NCBI Taxonomy" id="2026190"/>
    <lineage>
        <taxon>Bacteria</taxon>
        <taxon>Bacillati</taxon>
        <taxon>Bacillota</taxon>
        <taxon>Bacilli</taxon>
        <taxon>Bacillales</taxon>
        <taxon>Bacillaceae</taxon>
        <taxon>Bacillus</taxon>
        <taxon>Bacillus cereus group</taxon>
    </lineage>
</organism>
<dbReference type="EMBL" id="FWZD01000068">
    <property type="protein sequence ID" value="SME36191.1"/>
    <property type="molecule type" value="Genomic_DNA"/>
</dbReference>
<dbReference type="PANTHER" id="PTHR34822">
    <property type="entry name" value="GRPB DOMAIN PROTEIN (AFU_ORTHOLOGUE AFUA_1G01530)"/>
    <property type="match status" value="1"/>
</dbReference>
<accession>A0A1Y6ADY2</accession>
<evidence type="ECO:0000313" key="1">
    <source>
        <dbReference type="EMBL" id="SME36191.1"/>
    </source>
</evidence>
<dbReference type="Pfam" id="PF04229">
    <property type="entry name" value="GrpB"/>
    <property type="match status" value="1"/>
</dbReference>
<evidence type="ECO:0000313" key="2">
    <source>
        <dbReference type="Proteomes" id="UP000194439"/>
    </source>
</evidence>